<dbReference type="OrthoDB" id="6162803at2759"/>
<dbReference type="EMBL" id="JAGRRH010000002">
    <property type="protein sequence ID" value="KAG7373479.1"/>
    <property type="molecule type" value="Genomic_DNA"/>
</dbReference>
<feature type="compositionally biased region" description="Low complexity" evidence="1">
    <location>
        <begin position="270"/>
        <end position="294"/>
    </location>
</feature>
<feature type="compositionally biased region" description="Low complexity" evidence="1">
    <location>
        <begin position="172"/>
        <end position="192"/>
    </location>
</feature>
<feature type="compositionally biased region" description="Polar residues" evidence="1">
    <location>
        <begin position="130"/>
        <end position="141"/>
    </location>
</feature>
<comment type="caution">
    <text evidence="2">The sequence shown here is derived from an EMBL/GenBank/DDBJ whole genome shotgun (WGS) entry which is preliminary data.</text>
</comment>
<organism evidence="2 3">
    <name type="scientific">Nitzschia inconspicua</name>
    <dbReference type="NCBI Taxonomy" id="303405"/>
    <lineage>
        <taxon>Eukaryota</taxon>
        <taxon>Sar</taxon>
        <taxon>Stramenopiles</taxon>
        <taxon>Ochrophyta</taxon>
        <taxon>Bacillariophyta</taxon>
        <taxon>Bacillariophyceae</taxon>
        <taxon>Bacillariophycidae</taxon>
        <taxon>Bacillariales</taxon>
        <taxon>Bacillariaceae</taxon>
        <taxon>Nitzschia</taxon>
    </lineage>
</organism>
<evidence type="ECO:0000256" key="1">
    <source>
        <dbReference type="SAM" id="MobiDB-lite"/>
    </source>
</evidence>
<name>A0A9K3M447_9STRA</name>
<protein>
    <submittedName>
        <fullName evidence="2">PT repeat/fibro-slime domain containing protein</fullName>
    </submittedName>
</protein>
<reference evidence="2" key="1">
    <citation type="journal article" date="2021" name="Sci. Rep.">
        <title>Diploid genomic architecture of Nitzschia inconspicua, an elite biomass production diatom.</title>
        <authorList>
            <person name="Oliver A."/>
            <person name="Podell S."/>
            <person name="Pinowska A."/>
            <person name="Traller J.C."/>
            <person name="Smith S.R."/>
            <person name="McClure R."/>
            <person name="Beliaev A."/>
            <person name="Bohutskyi P."/>
            <person name="Hill E.A."/>
            <person name="Rabines A."/>
            <person name="Zheng H."/>
            <person name="Allen L.Z."/>
            <person name="Kuo A."/>
            <person name="Grigoriev I.V."/>
            <person name="Allen A.E."/>
            <person name="Hazlebeck D."/>
            <person name="Allen E.E."/>
        </authorList>
    </citation>
    <scope>NUCLEOTIDE SEQUENCE</scope>
    <source>
        <strain evidence="2">Hildebrandi</strain>
    </source>
</reference>
<feature type="compositionally biased region" description="Polar residues" evidence="1">
    <location>
        <begin position="193"/>
        <end position="231"/>
    </location>
</feature>
<feature type="compositionally biased region" description="Polar residues" evidence="1">
    <location>
        <begin position="241"/>
        <end position="269"/>
    </location>
</feature>
<keyword evidence="3" id="KW-1185">Reference proteome</keyword>
<proteinExistence type="predicted"/>
<reference evidence="2" key="2">
    <citation type="submission" date="2021-04" db="EMBL/GenBank/DDBJ databases">
        <authorList>
            <person name="Podell S."/>
        </authorList>
    </citation>
    <scope>NUCLEOTIDE SEQUENCE</scope>
    <source>
        <strain evidence="2">Hildebrandi</strain>
    </source>
</reference>
<feature type="compositionally biased region" description="Polar residues" evidence="1">
    <location>
        <begin position="151"/>
        <end position="171"/>
    </location>
</feature>
<dbReference type="AlphaFoldDB" id="A0A9K3M447"/>
<evidence type="ECO:0000313" key="3">
    <source>
        <dbReference type="Proteomes" id="UP000693970"/>
    </source>
</evidence>
<feature type="compositionally biased region" description="Low complexity" evidence="1">
    <location>
        <begin position="97"/>
        <end position="129"/>
    </location>
</feature>
<accession>A0A9K3M447</accession>
<sequence>MATGARGRSDREKRNLNTADADDDYFYVPPTETTYNSIPVHYPPPVPTYQTPTYQPSAQYESPLLYQLPTPSVPHPAPYHFIPIPTPLPTQDPTPLPTTDAPSLYPSSSPTTLTPSAAPSGAPSRVPSATPSGFPSANPSVEPSEIPSVEPSASPSLIASTQPSTEPTNEASDSPSSGPSMEPSMEPSVEPSIASTTSEEPSENPTVSEEPSVSPTISLGPSVSPSQSFVPTLSLVPSVAPSKSIQPSSGPTISPQPTNSIQPSISPTRSQGPSVSPSNSSQPSSSEIPSYQPSTWSEPSLSPGVPVDSVPFRIDYQPAVIVFEMSTLPELEQVTSRYLDFYFGLAFAGPDMSKVNYVTTTARQTGFSTYQRQNFTRISFSVTLHFEPTVEQPLLPNQRMVSEMIQDAFTSSTSSSSTNDPDWVAVYIDRLGRRLPADNGFRDTTAVGYVAASRMS</sequence>
<feature type="region of interest" description="Disordered" evidence="1">
    <location>
        <begin position="1"/>
        <end position="302"/>
    </location>
</feature>
<gene>
    <name evidence="2" type="ORF">IV203_034203</name>
</gene>
<feature type="compositionally biased region" description="Pro residues" evidence="1">
    <location>
        <begin position="84"/>
        <end position="96"/>
    </location>
</feature>
<dbReference type="Proteomes" id="UP000693970">
    <property type="component" value="Unassembled WGS sequence"/>
</dbReference>
<evidence type="ECO:0000313" key="2">
    <source>
        <dbReference type="EMBL" id="KAG7373479.1"/>
    </source>
</evidence>